<reference evidence="1 2" key="5">
    <citation type="journal article" date="2019" name="Gigascience">
        <title>A chromosome-scale genome assembly of cucumber (Cucumis sativus L.).</title>
        <authorList>
            <person name="Li Q."/>
            <person name="Li H."/>
            <person name="Huang W."/>
            <person name="Xu Y."/>
            <person name="Zhou Q."/>
            <person name="Wang S."/>
            <person name="Ruan J."/>
            <person name="Huang S."/>
            <person name="Zhang Z."/>
        </authorList>
    </citation>
    <scope>NUCLEOTIDE SEQUENCE [LARGE SCALE GENOMIC DNA]</scope>
    <source>
        <strain evidence="2">cv. 9930</strain>
        <tissue evidence="1">Leaf</tissue>
    </source>
</reference>
<reference evidence="1 2" key="3">
    <citation type="journal article" date="2010" name="BMC Genomics">
        <title>Transcriptome sequencing and comparative analysis of cucumber flowers with different sex types.</title>
        <authorList>
            <person name="Guo S."/>
            <person name="Zheng Y."/>
            <person name="Joung J.G."/>
            <person name="Liu S."/>
            <person name="Zhang Z."/>
            <person name="Crasta O.R."/>
            <person name="Sobral B.W."/>
            <person name="Xu Y."/>
            <person name="Huang S."/>
            <person name="Fei Z."/>
        </authorList>
    </citation>
    <scope>NUCLEOTIDE SEQUENCE [LARGE SCALE GENOMIC DNA]</scope>
    <source>
        <strain evidence="2">cv. 9930</strain>
        <tissue evidence="1">Leaf</tissue>
    </source>
</reference>
<reference evidence="1 2" key="2">
    <citation type="journal article" date="2009" name="PLoS ONE">
        <title>An integrated genetic and cytogenetic map of the cucumber genome.</title>
        <authorList>
            <person name="Ren Y."/>
            <person name="Zhang Z."/>
            <person name="Liu J."/>
            <person name="Staub J.E."/>
            <person name="Han Y."/>
            <person name="Cheng Z."/>
            <person name="Li X."/>
            <person name="Lu J."/>
            <person name="Miao H."/>
            <person name="Kang H."/>
            <person name="Xie B."/>
            <person name="Gu X."/>
            <person name="Wang X."/>
            <person name="Du Y."/>
            <person name="Jin W."/>
            <person name="Huang S."/>
        </authorList>
    </citation>
    <scope>NUCLEOTIDE SEQUENCE [LARGE SCALE GENOMIC DNA]</scope>
    <source>
        <strain evidence="2">cv. 9930</strain>
        <tissue evidence="1">Leaf</tissue>
    </source>
</reference>
<protein>
    <submittedName>
        <fullName evidence="1">Uncharacterized protein</fullName>
    </submittedName>
</protein>
<reference evidence="1 2" key="1">
    <citation type="journal article" date="2009" name="Nat. Genet.">
        <title>The genome of the cucumber, Cucumis sativus L.</title>
        <authorList>
            <person name="Huang S."/>
            <person name="Li R."/>
            <person name="Zhang Z."/>
            <person name="Li L."/>
            <person name="Gu X."/>
            <person name="Fan W."/>
            <person name="Lucas W.J."/>
            <person name="Wang X."/>
            <person name="Xie B."/>
            <person name="Ni P."/>
            <person name="Ren Y."/>
            <person name="Zhu H."/>
            <person name="Li J."/>
            <person name="Lin K."/>
            <person name="Jin W."/>
            <person name="Fei Z."/>
            <person name="Li G."/>
            <person name="Staub J."/>
            <person name="Kilian A."/>
            <person name="van der Vossen E.A."/>
            <person name="Wu Y."/>
            <person name="Guo J."/>
            <person name="He J."/>
            <person name="Jia Z."/>
            <person name="Ren Y."/>
            <person name="Tian G."/>
            <person name="Lu Y."/>
            <person name="Ruan J."/>
            <person name="Qian W."/>
            <person name="Wang M."/>
            <person name="Huang Q."/>
            <person name="Li B."/>
            <person name="Xuan Z."/>
            <person name="Cao J."/>
            <person name="Asan"/>
            <person name="Wu Z."/>
            <person name="Zhang J."/>
            <person name="Cai Q."/>
            <person name="Bai Y."/>
            <person name="Zhao B."/>
            <person name="Han Y."/>
            <person name="Li Y."/>
            <person name="Li X."/>
            <person name="Wang S."/>
            <person name="Shi Q."/>
            <person name="Liu S."/>
            <person name="Cho W.K."/>
            <person name="Kim J.Y."/>
            <person name="Xu Y."/>
            <person name="Heller-Uszynska K."/>
            <person name="Miao H."/>
            <person name="Cheng Z."/>
            <person name="Zhang S."/>
            <person name="Wu J."/>
            <person name="Yang Y."/>
            <person name="Kang H."/>
            <person name="Li M."/>
            <person name="Liang H."/>
            <person name="Ren X."/>
            <person name="Shi Z."/>
            <person name="Wen M."/>
            <person name="Jian M."/>
            <person name="Yang H."/>
            <person name="Zhang G."/>
            <person name="Yang Z."/>
            <person name="Chen R."/>
            <person name="Liu S."/>
            <person name="Li J."/>
            <person name="Ma L."/>
            <person name="Liu H."/>
            <person name="Zhou Y."/>
            <person name="Zhao J."/>
            <person name="Fang X."/>
            <person name="Li G."/>
            <person name="Fang L."/>
            <person name="Li Y."/>
            <person name="Liu D."/>
            <person name="Zheng H."/>
            <person name="Zhang Y."/>
            <person name="Qin N."/>
            <person name="Li Z."/>
            <person name="Yang G."/>
            <person name="Yang S."/>
            <person name="Bolund L."/>
            <person name="Kristiansen K."/>
            <person name="Zheng H."/>
            <person name="Li S."/>
            <person name="Zhang X."/>
            <person name="Yang H."/>
            <person name="Wang J."/>
            <person name="Sun R."/>
            <person name="Zhang B."/>
            <person name="Jiang S."/>
            <person name="Wang J."/>
            <person name="Du Y."/>
            <person name="Li S."/>
        </authorList>
    </citation>
    <scope>NUCLEOTIDE SEQUENCE [LARGE SCALE GENOMIC DNA]</scope>
    <source>
        <strain evidence="2">cv. 9930</strain>
        <tissue evidence="1">Leaf</tissue>
    </source>
</reference>
<evidence type="ECO:0000313" key="1">
    <source>
        <dbReference type="EMBL" id="KAE8637540.1"/>
    </source>
</evidence>
<keyword evidence="2" id="KW-1185">Reference proteome</keyword>
<organism evidence="1 2">
    <name type="scientific">Cucumis sativus</name>
    <name type="common">Cucumber</name>
    <dbReference type="NCBI Taxonomy" id="3659"/>
    <lineage>
        <taxon>Eukaryota</taxon>
        <taxon>Viridiplantae</taxon>
        <taxon>Streptophyta</taxon>
        <taxon>Embryophyta</taxon>
        <taxon>Tracheophyta</taxon>
        <taxon>Spermatophyta</taxon>
        <taxon>Magnoliopsida</taxon>
        <taxon>eudicotyledons</taxon>
        <taxon>Gunneridae</taxon>
        <taxon>Pentapetalae</taxon>
        <taxon>rosids</taxon>
        <taxon>fabids</taxon>
        <taxon>Cucurbitales</taxon>
        <taxon>Cucurbitaceae</taxon>
        <taxon>Benincaseae</taxon>
        <taxon>Cucumis</taxon>
    </lineage>
</organism>
<gene>
    <name evidence="1" type="ORF">Csa_017396</name>
</gene>
<proteinExistence type="predicted"/>
<dbReference type="EMBL" id="ACHR03000011">
    <property type="protein sequence ID" value="KAE8637540.1"/>
    <property type="molecule type" value="Genomic_DNA"/>
</dbReference>
<evidence type="ECO:0000313" key="2">
    <source>
        <dbReference type="Proteomes" id="UP000029981"/>
    </source>
</evidence>
<reference evidence="1 2" key="4">
    <citation type="journal article" date="2011" name="BMC Genomics">
        <title>RNA-Seq improves annotation of protein-coding genes in the cucumber genome.</title>
        <authorList>
            <person name="Li Z."/>
            <person name="Zhang Z."/>
            <person name="Yan P."/>
            <person name="Huang S."/>
            <person name="Fei Z."/>
            <person name="Lin K."/>
        </authorList>
    </citation>
    <scope>NUCLEOTIDE SEQUENCE [LARGE SCALE GENOMIC DNA]</scope>
    <source>
        <strain evidence="2">cv. 9930</strain>
        <tissue evidence="1">Leaf</tissue>
    </source>
</reference>
<comment type="caution">
    <text evidence="1">The sequence shown here is derived from an EMBL/GenBank/DDBJ whole genome shotgun (WGS) entry which is preliminary data.</text>
</comment>
<dbReference type="Proteomes" id="UP000029981">
    <property type="component" value="Unassembled WGS sequence"/>
</dbReference>
<accession>A0ACB6HCG0</accession>
<sequence>MKQKVHFTVECHGGIPRSTDVHSTYVSSHRVRSCLEDGCLWDTNGHIFYSPLPCCVPLPGFENIRFCVSQYDDKDRVLLRNLCFVLGAKFVEKLTKKVTHLICKFTDGTKYEAACKWGKQCITAEWIYECVSQIFPPDCSLVGQDHSETSPIGALSNQWSKRAERKEDVGNSTTEDGTVGICDGFSETQTESQDGCLWDTNGHILYSPLPCCVPLPGFENIRFCVSQYDDKDRVLLRNLCFVLGAKFVEKLTKKVTHLICKFTDGTKFEAACKWGKQCITAEWIYECVSQIFLPDCSLVGQDHSETSPIGALSNQWSKRAERKEDVGNSTTEDGTVGICDGFSETQTESQVCAMQSRRGNATIPNS</sequence>
<name>A0ACB6HCG0_CUCSA</name>